<dbReference type="PANTHER" id="PTHR46082">
    <property type="entry name" value="ATP/GTP-BINDING PROTEIN-RELATED"/>
    <property type="match status" value="1"/>
</dbReference>
<keyword evidence="1" id="KW-0677">Repeat</keyword>
<dbReference type="InterPro" id="IPR019734">
    <property type="entry name" value="TPR_rpt"/>
</dbReference>
<reference evidence="3 4" key="1">
    <citation type="submission" date="2020-04" db="EMBL/GenBank/DDBJ databases">
        <title>MicrobeNet Type strains.</title>
        <authorList>
            <person name="Nicholson A.C."/>
        </authorList>
    </citation>
    <scope>NUCLEOTIDE SEQUENCE [LARGE SCALE GENOMIC DNA]</scope>
    <source>
        <strain evidence="3 4">DSM 44956</strain>
    </source>
</reference>
<feature type="domain" description="Nephrocystin 3-like N-terminal" evidence="2">
    <location>
        <begin position="274"/>
        <end position="418"/>
    </location>
</feature>
<accession>A0A7X6R274</accession>
<evidence type="ECO:0000256" key="1">
    <source>
        <dbReference type="ARBA" id="ARBA00022737"/>
    </source>
</evidence>
<dbReference type="PANTHER" id="PTHR46082:SF6">
    <property type="entry name" value="AAA+ ATPASE DOMAIN-CONTAINING PROTEIN-RELATED"/>
    <property type="match status" value="1"/>
</dbReference>
<dbReference type="AlphaFoldDB" id="A0A7X6R274"/>
<sequence>MAERLALVVASECAAFPRLGFTGELAAALYAAFTTAGHWLPIGDGPLVDPTVIELKRRVKAAFQQADELGATLLIAFIGHGFTANDEDFYLLATDSEMPLDSDSGFNLVNAVAEQLGNTRALDGLIILVDACEAGTGAIGAGNRWVRMLEKTAGRMELLVASDDGSAYDGCFSRTLLRTFDTGLPGSGTNLLCADLTPELSTACQRQTARHLSFNGTQVRRGDQGLWLVPNRSRSRDAVTGRPAAGLVDHLVRSVSLTSHVQETLADIVEAGGDRLQALIGPAGAGKSTLMSLLIRPGLVETLDSLTAEFVTAAVFLDVTSTIESVLLELCDQLGARFGAEFDAVRRAVRAELTDLERFNAFEIEIVRPLHRMRKAGRRIRILIDGLDQPEEGCRSSVIAAVATLTTDERLQHVRVIVGIRSGTDVVDHPDIAHARRVHLQPPTVREVLAEVVLTEGAIPHQLDRTLHELPDDVRGGWLIPRLITEIDRRDADIDGADLNSLVASRFHATRRRRVHEEIALPVGALLAAVGVGPTAPLPLVCEALHQLGWPVPLPRLRDVVVDLGVLVARGHPGLDNERVGLSHAAFTGPLRQIVCAQWPTALFDAHSALAAAFDAVTGSDIDAYAHTAAPRHYLASENSARAIAFLDAADAHRRPIDNRASWANWLVAFQDTLPPQHPDLLAARARLARWTGEAGEPFAARAMFAGLVEDCTAMFGRDHPQTLLPRVQLANWHVQTGDPEGAVTMLTELLDLERDEREKLRIRADLGFSTGQAGDIVGARDQYTAFLPELERLLGSTHPDVLRSRDQYARWVGEAGDPERARRQLLELVPICESVLGPEHTDTMWAKDNLAGWTAACGDPDGAARLYREVLAMREKVSGTEHPFTLMTRRNLAQFYAVHGSYAAALELGSDLPEIWRRLYGPDDRGTIDVTRDVAEWTARARIAP</sequence>
<dbReference type="Pfam" id="PF13176">
    <property type="entry name" value="TPR_7"/>
    <property type="match status" value="1"/>
</dbReference>
<proteinExistence type="predicted"/>
<gene>
    <name evidence="3" type="ORF">HGB38_07425</name>
</gene>
<evidence type="ECO:0000313" key="3">
    <source>
        <dbReference type="EMBL" id="NKY26050.1"/>
    </source>
</evidence>
<dbReference type="InterPro" id="IPR053137">
    <property type="entry name" value="NLR-like"/>
</dbReference>
<evidence type="ECO:0000259" key="2">
    <source>
        <dbReference type="Pfam" id="PF24883"/>
    </source>
</evidence>
<comment type="caution">
    <text evidence="3">The sequence shown here is derived from an EMBL/GenBank/DDBJ whole genome shotgun (WGS) entry which is preliminary data.</text>
</comment>
<dbReference type="InterPro" id="IPR027417">
    <property type="entry name" value="P-loop_NTPase"/>
</dbReference>
<organism evidence="3 4">
    <name type="scientific">Nocardia gamkensis</name>
    <dbReference type="NCBI Taxonomy" id="352869"/>
    <lineage>
        <taxon>Bacteria</taxon>
        <taxon>Bacillati</taxon>
        <taxon>Actinomycetota</taxon>
        <taxon>Actinomycetes</taxon>
        <taxon>Mycobacteriales</taxon>
        <taxon>Nocardiaceae</taxon>
        <taxon>Nocardia</taxon>
    </lineage>
</organism>
<dbReference type="Pfam" id="PF24883">
    <property type="entry name" value="NPHP3_N"/>
    <property type="match status" value="1"/>
</dbReference>
<protein>
    <submittedName>
        <fullName evidence="3">Tetratricopeptide repeat protein</fullName>
    </submittedName>
</protein>
<dbReference type="EMBL" id="JAAXOS010000003">
    <property type="protein sequence ID" value="NKY26050.1"/>
    <property type="molecule type" value="Genomic_DNA"/>
</dbReference>
<dbReference type="RefSeq" id="WP_062977232.1">
    <property type="nucleotide sequence ID" value="NZ_JAAXOS010000003.1"/>
</dbReference>
<dbReference type="InterPro" id="IPR011990">
    <property type="entry name" value="TPR-like_helical_dom_sf"/>
</dbReference>
<name>A0A7X6R274_9NOCA</name>
<evidence type="ECO:0000313" key="4">
    <source>
        <dbReference type="Proteomes" id="UP000540698"/>
    </source>
</evidence>
<dbReference type="Proteomes" id="UP000540698">
    <property type="component" value="Unassembled WGS sequence"/>
</dbReference>
<keyword evidence="4" id="KW-1185">Reference proteome</keyword>
<dbReference type="InterPro" id="IPR056884">
    <property type="entry name" value="NPHP3-like_N"/>
</dbReference>
<dbReference type="Gene3D" id="1.25.40.10">
    <property type="entry name" value="Tetratricopeptide repeat domain"/>
    <property type="match status" value="2"/>
</dbReference>
<dbReference type="SUPFAM" id="SSF48452">
    <property type="entry name" value="TPR-like"/>
    <property type="match status" value="2"/>
</dbReference>
<dbReference type="Gene3D" id="3.40.50.300">
    <property type="entry name" value="P-loop containing nucleotide triphosphate hydrolases"/>
    <property type="match status" value="1"/>
</dbReference>
<dbReference type="Pfam" id="PF13374">
    <property type="entry name" value="TPR_10"/>
    <property type="match status" value="3"/>
</dbReference>